<evidence type="ECO:0000256" key="4">
    <source>
        <dbReference type="ARBA" id="ARBA00022729"/>
    </source>
</evidence>
<dbReference type="AlphaFoldDB" id="A0A426Z1I9"/>
<comment type="similarity">
    <text evidence="5">Belongs to the EXORDIUM family.</text>
</comment>
<name>A0A426Z1I9_ENSVE</name>
<evidence type="ECO:0000313" key="7">
    <source>
        <dbReference type="EMBL" id="RRT57836.1"/>
    </source>
</evidence>
<evidence type="ECO:0000313" key="8">
    <source>
        <dbReference type="Proteomes" id="UP000287651"/>
    </source>
</evidence>
<reference evidence="7 8" key="1">
    <citation type="journal article" date="2014" name="Agronomy (Basel)">
        <title>A Draft Genome Sequence for Ensete ventricosum, the Drought-Tolerant Tree Against Hunger.</title>
        <authorList>
            <person name="Harrison J."/>
            <person name="Moore K.A."/>
            <person name="Paszkiewicz K."/>
            <person name="Jones T."/>
            <person name="Grant M."/>
            <person name="Ambacheew D."/>
            <person name="Muzemil S."/>
            <person name="Studholme D.J."/>
        </authorList>
    </citation>
    <scope>NUCLEOTIDE SEQUENCE [LARGE SCALE GENOMIC DNA]</scope>
</reference>
<feature type="signal peptide" evidence="6">
    <location>
        <begin position="1"/>
        <end position="26"/>
    </location>
</feature>
<proteinExistence type="inferred from homology"/>
<dbReference type="Proteomes" id="UP000287651">
    <property type="component" value="Unassembled WGS sequence"/>
</dbReference>
<dbReference type="GO" id="GO:0048046">
    <property type="term" value="C:apoplast"/>
    <property type="evidence" value="ECO:0007669"/>
    <property type="project" value="UniProtKB-SubCell"/>
</dbReference>
<dbReference type="PANTHER" id="PTHR31279">
    <property type="entry name" value="PROTEIN EXORDIUM-LIKE 5"/>
    <property type="match status" value="1"/>
</dbReference>
<dbReference type="Pfam" id="PF04674">
    <property type="entry name" value="Phi_1"/>
    <property type="match status" value="1"/>
</dbReference>
<evidence type="ECO:0000256" key="5">
    <source>
        <dbReference type="ARBA" id="ARBA00023591"/>
    </source>
</evidence>
<accession>A0A426Z1I9</accession>
<evidence type="ECO:0000256" key="1">
    <source>
        <dbReference type="ARBA" id="ARBA00004271"/>
    </source>
</evidence>
<sequence length="315" mass="33170">MASFLVSKTTTVLLLVLVSLAQVNMGSRVLSSLVEQPSELLTYHNGEVLQGDIAISIMWYGAFTPTQKSIISDFLLSLTPRSQARPQPLTPSVPQWWETITKVYLAKAAKKTTKTNIVLAEQVSDEECSLGKSLKTSQIPELAARAGPKKGGIALVFTAQDVAVEGFCMSRCGLHGADRNTGSTYIWVGNSAAQCPGQCAWPFHQPMYGPQKPPLVAPNGDVGVDGIVINLASLVAGTVTNPFGDGFFQGPREAPLEAATACPGVYGKGAYPGYAGDLLVDAATGASYNANGVRGRKYLVPALFDPSTSACSTLA</sequence>
<keyword evidence="2" id="KW-0052">Apoplast</keyword>
<feature type="chain" id="PRO_5019575187" description="Phi-1-like phosphate-induced protein" evidence="6">
    <location>
        <begin position="27"/>
        <end position="315"/>
    </location>
</feature>
<comment type="caution">
    <text evidence="7">The sequence shown here is derived from an EMBL/GenBank/DDBJ whole genome shotgun (WGS) entry which is preliminary data.</text>
</comment>
<keyword evidence="4 6" id="KW-0732">Signal</keyword>
<dbReference type="EMBL" id="AMZH03008980">
    <property type="protein sequence ID" value="RRT57836.1"/>
    <property type="molecule type" value="Genomic_DNA"/>
</dbReference>
<protein>
    <recommendedName>
        <fullName evidence="9">Phi-1-like phosphate-induced protein</fullName>
    </recommendedName>
</protein>
<evidence type="ECO:0000256" key="3">
    <source>
        <dbReference type="ARBA" id="ARBA00022525"/>
    </source>
</evidence>
<evidence type="ECO:0000256" key="2">
    <source>
        <dbReference type="ARBA" id="ARBA00022523"/>
    </source>
</evidence>
<comment type="subcellular location">
    <subcellularLocation>
        <location evidence="1">Secreted</location>
        <location evidence="1">Extracellular space</location>
        <location evidence="1">Apoplast</location>
    </subcellularLocation>
</comment>
<evidence type="ECO:0008006" key="9">
    <source>
        <dbReference type="Google" id="ProtNLM"/>
    </source>
</evidence>
<organism evidence="7 8">
    <name type="scientific">Ensete ventricosum</name>
    <name type="common">Abyssinian banana</name>
    <name type="synonym">Musa ensete</name>
    <dbReference type="NCBI Taxonomy" id="4639"/>
    <lineage>
        <taxon>Eukaryota</taxon>
        <taxon>Viridiplantae</taxon>
        <taxon>Streptophyta</taxon>
        <taxon>Embryophyta</taxon>
        <taxon>Tracheophyta</taxon>
        <taxon>Spermatophyta</taxon>
        <taxon>Magnoliopsida</taxon>
        <taxon>Liliopsida</taxon>
        <taxon>Zingiberales</taxon>
        <taxon>Musaceae</taxon>
        <taxon>Ensete</taxon>
    </lineage>
</organism>
<evidence type="ECO:0000256" key="6">
    <source>
        <dbReference type="SAM" id="SignalP"/>
    </source>
</evidence>
<dbReference type="InterPro" id="IPR006766">
    <property type="entry name" value="EXORDIUM-like"/>
</dbReference>
<dbReference type="PANTHER" id="PTHR31279:SF72">
    <property type="entry name" value="OS02G0756800 PROTEIN"/>
    <property type="match status" value="1"/>
</dbReference>
<gene>
    <name evidence="7" type="ORF">B296_00018699</name>
</gene>
<keyword evidence="3" id="KW-0964">Secreted</keyword>